<feature type="compositionally biased region" description="Basic and acidic residues" evidence="1">
    <location>
        <begin position="1106"/>
        <end position="1118"/>
    </location>
</feature>
<feature type="compositionally biased region" description="Basic and acidic residues" evidence="1">
    <location>
        <begin position="454"/>
        <end position="463"/>
    </location>
</feature>
<proteinExistence type="predicted"/>
<feature type="compositionally biased region" description="Polar residues" evidence="1">
    <location>
        <begin position="298"/>
        <end position="324"/>
    </location>
</feature>
<feature type="compositionally biased region" description="Basic and acidic residues" evidence="1">
    <location>
        <begin position="582"/>
        <end position="592"/>
    </location>
</feature>
<dbReference type="PANTHER" id="PTHR31534:SF3">
    <property type="entry name" value="HPC2-RELATED DOMAIN-CONTAINING PROTEIN"/>
    <property type="match status" value="1"/>
</dbReference>
<feature type="compositionally biased region" description="Low complexity" evidence="1">
    <location>
        <begin position="743"/>
        <end position="754"/>
    </location>
</feature>
<feature type="compositionally biased region" description="Polar residues" evidence="1">
    <location>
        <begin position="110"/>
        <end position="123"/>
    </location>
</feature>
<feature type="region of interest" description="Disordered" evidence="1">
    <location>
        <begin position="204"/>
        <end position="426"/>
    </location>
</feature>
<feature type="compositionally biased region" description="Basic residues" evidence="1">
    <location>
        <begin position="1017"/>
        <end position="1028"/>
    </location>
</feature>
<feature type="compositionally biased region" description="Gly residues" evidence="1">
    <location>
        <begin position="569"/>
        <end position="579"/>
    </location>
</feature>
<feature type="region of interest" description="Disordered" evidence="1">
    <location>
        <begin position="955"/>
        <end position="1189"/>
    </location>
</feature>
<feature type="compositionally biased region" description="Basic and acidic residues" evidence="1">
    <location>
        <begin position="981"/>
        <end position="1016"/>
    </location>
</feature>
<feature type="compositionally biased region" description="Low complexity" evidence="1">
    <location>
        <begin position="404"/>
        <end position="417"/>
    </location>
</feature>
<feature type="compositionally biased region" description="Polar residues" evidence="1">
    <location>
        <begin position="140"/>
        <end position="150"/>
    </location>
</feature>
<evidence type="ECO:0000313" key="2">
    <source>
        <dbReference type="EMBL" id="KAK5949049.1"/>
    </source>
</evidence>
<feature type="region of interest" description="Disordered" evidence="1">
    <location>
        <begin position="648"/>
        <end position="937"/>
    </location>
</feature>
<feature type="region of interest" description="Disordered" evidence="1">
    <location>
        <begin position="1"/>
        <end position="174"/>
    </location>
</feature>
<organism evidence="2 3">
    <name type="scientific">Knufia fluminis</name>
    <dbReference type="NCBI Taxonomy" id="191047"/>
    <lineage>
        <taxon>Eukaryota</taxon>
        <taxon>Fungi</taxon>
        <taxon>Dikarya</taxon>
        <taxon>Ascomycota</taxon>
        <taxon>Pezizomycotina</taxon>
        <taxon>Eurotiomycetes</taxon>
        <taxon>Chaetothyriomycetidae</taxon>
        <taxon>Chaetothyriales</taxon>
        <taxon>Trichomeriaceae</taxon>
        <taxon>Knufia</taxon>
    </lineage>
</organism>
<dbReference type="EMBL" id="JAKLMC020000040">
    <property type="protein sequence ID" value="KAK5949049.1"/>
    <property type="molecule type" value="Genomic_DNA"/>
</dbReference>
<feature type="compositionally biased region" description="Polar residues" evidence="1">
    <location>
        <begin position="679"/>
        <end position="691"/>
    </location>
</feature>
<feature type="compositionally biased region" description="Low complexity" evidence="1">
    <location>
        <begin position="598"/>
        <end position="610"/>
    </location>
</feature>
<feature type="compositionally biased region" description="Polar residues" evidence="1">
    <location>
        <begin position="654"/>
        <end position="669"/>
    </location>
</feature>
<dbReference type="PANTHER" id="PTHR31534">
    <property type="entry name" value="ATAXIN 7, ISOFORM A"/>
    <property type="match status" value="1"/>
</dbReference>
<protein>
    <submittedName>
        <fullName evidence="2">Uncharacterized protein</fullName>
    </submittedName>
</protein>
<feature type="compositionally biased region" description="Polar residues" evidence="1">
    <location>
        <begin position="356"/>
        <end position="369"/>
    </location>
</feature>
<dbReference type="InterPro" id="IPR053109">
    <property type="entry name" value="Ser/Thr-Kinase-Related"/>
</dbReference>
<feature type="compositionally biased region" description="Low complexity" evidence="1">
    <location>
        <begin position="49"/>
        <end position="60"/>
    </location>
</feature>
<feature type="compositionally biased region" description="Polar residues" evidence="1">
    <location>
        <begin position="335"/>
        <end position="349"/>
    </location>
</feature>
<name>A0AAN8E8L1_9EURO</name>
<evidence type="ECO:0000256" key="1">
    <source>
        <dbReference type="SAM" id="MobiDB-lite"/>
    </source>
</evidence>
<reference evidence="2 3" key="1">
    <citation type="submission" date="2022-12" db="EMBL/GenBank/DDBJ databases">
        <title>Genomic features and morphological characterization of a novel Knufia sp. strain isolated from spacecraft assembly facility.</title>
        <authorList>
            <person name="Teixeira M."/>
            <person name="Chander A.M."/>
            <person name="Stajich J.E."/>
            <person name="Venkateswaran K."/>
        </authorList>
    </citation>
    <scope>NUCLEOTIDE SEQUENCE [LARGE SCALE GENOMIC DNA]</scope>
    <source>
        <strain evidence="2 3">FJI-L2-BK-P2</strain>
    </source>
</reference>
<feature type="compositionally biased region" description="Basic and acidic residues" evidence="1">
    <location>
        <begin position="517"/>
        <end position="529"/>
    </location>
</feature>
<feature type="compositionally biased region" description="Polar residues" evidence="1">
    <location>
        <begin position="466"/>
        <end position="479"/>
    </location>
</feature>
<sequence>MNALKNVLKSDTPTNKPENVPGLAGQGSHFRKDDDNLYSNPAEPETVGPPDTSAAPASASQRDNTTEPEAGAQEHVDTTSSSDAHAFGGRTGEQPSHSTSRPSSSHPSTMNASGPIQGMSTDFTPTEHSEEETPSGTAAIGQTTTYSSRPLASGDPTGSIVDHESSDPMTYKLPEAGSHYASSAARGASDTGVTSSTAFAAARTAWTSHNQGERMPGEFPSAGYENPYRASSLDPRVDGGKARPPGEATSSSSQGHNQRDLAGNTGPAGFERGVAGTGASQAFGRDGSSGTHHGASESAPSTLTGTEDPTSRSLEYGQSTSTRGLDSATMPTIGDDTSTQPHTTGATSTEPHHSAFTGTEPHSTGTAGTESRHDEDQGMMSKALGAVGLGGTGATSTEPHHTGHTGTEPHSTGTTGTEPHHDDQDQGMMSKVLGAVGLGGAGAAASSALGYGDKTQEQDEPRDTSAIASQPGQVSQETGPPTHYRRESIPTTAYPAGLNSPRAVAPPVGGAGSPATHTDHRDNHHDRDTGLGAGLGGGAIAASQLNDSQGHRDDMTRGPSSSTYPTSGPGMGMGIGGSGEPRSQHSDSDGLRESIAGPQTSSTTQPQTRSTIHDLITSDTPQSDSHTGRDVGLAATAVAAGAGAYGLHEHNKDSATSSTMQPSTMTGSSALPDEYRGLGSSSTTQPSTAVGSNVLPDRSRDLGTPSTMHPSTATGSAVMPDRSRDVPSHAVAAAPGRYHVEDAPAYPVSSASAPTYEHERPREEDHTARNAALGAGAGAAAGGAAYAAYDHSRDEEAARRAAAEREQQRVASEREKDLAKQREAQEKAAAKERKEHEKEVERQHKHEMKEHEREEHARQKELERQHKHELKEREKEEHARQREQEKLREHEQRQHEKDEKERAAAAAAAEKRERARLASEEEDRMRREREAQAGIAAGSFGTAGAVAGTGMFGHEKDRRASAVGPTGEAAGVGQRGSYDNIYERDRMSAAHEHPYSPRESKHSHEKHSHDEKEKKPGFFKRIFKRRKNKDTGEDEDYSTDEEDHGHYGTAGAAGVGAGTGAATGHSHVPTHHSDTKGRNVLGSSPAHAGRTSTEHYDPTTGLPYDPAKDPEAARRLSRESPTSAGAGHSTYTIGRGTDSAPSGMGPTSGVTDNDGLGNASGAHGVGGNEHGLPHNATEPFGVFGEHHRP</sequence>
<comment type="caution">
    <text evidence="2">The sequence shown here is derived from an EMBL/GenBank/DDBJ whole genome shotgun (WGS) entry which is preliminary data.</text>
</comment>
<dbReference type="Proteomes" id="UP001316803">
    <property type="component" value="Unassembled WGS sequence"/>
</dbReference>
<feature type="compositionally biased region" description="Low complexity" evidence="1">
    <location>
        <begin position="557"/>
        <end position="568"/>
    </location>
</feature>
<feature type="compositionally biased region" description="Gly residues" evidence="1">
    <location>
        <begin position="1051"/>
        <end position="1061"/>
    </location>
</feature>
<accession>A0AAN8E8L1</accession>
<feature type="compositionally biased region" description="Low complexity" evidence="1">
    <location>
        <begin position="95"/>
        <end position="109"/>
    </location>
</feature>
<gene>
    <name evidence="2" type="ORF">OHC33_009970</name>
</gene>
<feature type="compositionally biased region" description="Basic and acidic residues" evidence="1">
    <location>
        <begin position="790"/>
        <end position="931"/>
    </location>
</feature>
<feature type="compositionally biased region" description="Basic and acidic residues" evidence="1">
    <location>
        <begin position="756"/>
        <end position="768"/>
    </location>
</feature>
<feature type="compositionally biased region" description="Acidic residues" evidence="1">
    <location>
        <begin position="1032"/>
        <end position="1042"/>
    </location>
</feature>
<feature type="compositionally biased region" description="Polar residues" evidence="1">
    <location>
        <begin position="704"/>
        <end position="715"/>
    </location>
</feature>
<evidence type="ECO:0000313" key="3">
    <source>
        <dbReference type="Proteomes" id="UP001316803"/>
    </source>
</evidence>
<feature type="region of interest" description="Disordered" evidence="1">
    <location>
        <begin position="441"/>
        <end position="632"/>
    </location>
</feature>
<keyword evidence="3" id="KW-1185">Reference proteome</keyword>
<dbReference type="AlphaFoldDB" id="A0AAN8E8L1"/>